<reference evidence="4 5" key="1">
    <citation type="submission" date="2024-02" db="EMBL/GenBank/DDBJ databases">
        <authorList>
            <person name="Chen Y."/>
            <person name="Shah S."/>
            <person name="Dougan E. K."/>
            <person name="Thang M."/>
            <person name="Chan C."/>
        </authorList>
    </citation>
    <scope>NUCLEOTIDE SEQUENCE [LARGE SCALE GENOMIC DNA]</scope>
</reference>
<dbReference type="PROSITE" id="PS00018">
    <property type="entry name" value="EF_HAND_1"/>
    <property type="match status" value="1"/>
</dbReference>
<organism evidence="4 5">
    <name type="scientific">Durusdinium trenchii</name>
    <dbReference type="NCBI Taxonomy" id="1381693"/>
    <lineage>
        <taxon>Eukaryota</taxon>
        <taxon>Sar</taxon>
        <taxon>Alveolata</taxon>
        <taxon>Dinophyceae</taxon>
        <taxon>Suessiales</taxon>
        <taxon>Symbiodiniaceae</taxon>
        <taxon>Durusdinium</taxon>
    </lineage>
</organism>
<protein>
    <recommendedName>
        <fullName evidence="3">EF-hand domain-containing protein</fullName>
    </recommendedName>
</protein>
<evidence type="ECO:0000313" key="5">
    <source>
        <dbReference type="Proteomes" id="UP001642484"/>
    </source>
</evidence>
<accession>A0ABP0JNK3</accession>
<dbReference type="SUPFAM" id="SSF47473">
    <property type="entry name" value="EF-hand"/>
    <property type="match status" value="1"/>
</dbReference>
<evidence type="ECO:0000256" key="2">
    <source>
        <dbReference type="SAM" id="MobiDB-lite"/>
    </source>
</evidence>
<sequence length="377" mass="42871">MAPGRLGGSSSRKPVPLGSPEPQLEPLRLTFERPRSFEVRTRKTHTWGLDITARGRRDRWPLRAEDHGREGGAYPGAVSYVSRAVSPVEEEAPKALDLLQTLQHHPGEAWLAGHRPHRVCLRLASRVPTHLARNGLSNEEFIYQMGSVVADPALAGVVAGLTKLAEDHPYLKPTGTEYAPHPLLYWVRRCREFALAKKTQEAESCLERVTDSLEYELAQIRDAFRRFDHDDSKHLDTNEFKLMCAYIGWGTEEASVMDLDKDEKISLEEFERFVGHMGGLQQLFQHRRQRVARKQWGVDAPSIIEVGARVQAYHYTENNEKSKSLREAQVLELNVMPSNGVFQLASCFSPVESWQHQRPSNRLYLYTSPMSDMFDVS</sequence>
<dbReference type="Proteomes" id="UP001642484">
    <property type="component" value="Unassembled WGS sequence"/>
</dbReference>
<name>A0ABP0JNK3_9DINO</name>
<comment type="caution">
    <text evidence="4">The sequence shown here is derived from an EMBL/GenBank/DDBJ whole genome shotgun (WGS) entry which is preliminary data.</text>
</comment>
<evidence type="ECO:0000313" key="4">
    <source>
        <dbReference type="EMBL" id="CAK9015953.1"/>
    </source>
</evidence>
<feature type="domain" description="EF-hand" evidence="3">
    <location>
        <begin position="256"/>
        <end position="280"/>
    </location>
</feature>
<gene>
    <name evidence="4" type="ORF">CCMP2556_LOCUS12299</name>
</gene>
<dbReference type="EMBL" id="CAXAMN010005958">
    <property type="protein sequence ID" value="CAK9015953.1"/>
    <property type="molecule type" value="Genomic_DNA"/>
</dbReference>
<dbReference type="InterPro" id="IPR002048">
    <property type="entry name" value="EF_hand_dom"/>
</dbReference>
<proteinExistence type="predicted"/>
<evidence type="ECO:0000256" key="1">
    <source>
        <dbReference type="ARBA" id="ARBA00022837"/>
    </source>
</evidence>
<feature type="region of interest" description="Disordered" evidence="2">
    <location>
        <begin position="1"/>
        <end position="24"/>
    </location>
</feature>
<keyword evidence="5" id="KW-1185">Reference proteome</keyword>
<dbReference type="InterPro" id="IPR011992">
    <property type="entry name" value="EF-hand-dom_pair"/>
</dbReference>
<dbReference type="PROSITE" id="PS50222">
    <property type="entry name" value="EF_HAND_2"/>
    <property type="match status" value="2"/>
</dbReference>
<dbReference type="CDD" id="cd00051">
    <property type="entry name" value="EFh"/>
    <property type="match status" value="1"/>
</dbReference>
<evidence type="ECO:0000259" key="3">
    <source>
        <dbReference type="PROSITE" id="PS50222"/>
    </source>
</evidence>
<dbReference type="InterPro" id="IPR018247">
    <property type="entry name" value="EF_Hand_1_Ca_BS"/>
</dbReference>
<keyword evidence="1" id="KW-0106">Calcium</keyword>
<feature type="domain" description="EF-hand" evidence="3">
    <location>
        <begin position="215"/>
        <end position="250"/>
    </location>
</feature>
<dbReference type="Gene3D" id="1.10.238.10">
    <property type="entry name" value="EF-hand"/>
    <property type="match status" value="1"/>
</dbReference>